<name>F7ZB55_ROSLO</name>
<dbReference type="Pfam" id="PF01471">
    <property type="entry name" value="PG_binding_1"/>
    <property type="match status" value="1"/>
</dbReference>
<dbReference type="KEGG" id="rli:RLO149_c010390"/>
<evidence type="ECO:0000313" key="5">
    <source>
        <dbReference type="Proteomes" id="UP000001353"/>
    </source>
</evidence>
<dbReference type="Gene3D" id="2.40.10.120">
    <property type="match status" value="1"/>
</dbReference>
<proteinExistence type="predicted"/>
<dbReference type="HOGENOM" id="CLU_481290_0_0_5"/>
<feature type="domain" description="Peptidoglycan binding-like" evidence="3">
    <location>
        <begin position="168"/>
        <end position="222"/>
    </location>
</feature>
<dbReference type="eggNOG" id="COG0265">
    <property type="taxonomic scope" value="Bacteria"/>
</dbReference>
<accession>F7ZB55</accession>
<feature type="signal peptide" evidence="2">
    <location>
        <begin position="1"/>
        <end position="21"/>
    </location>
</feature>
<dbReference type="InterPro" id="IPR036365">
    <property type="entry name" value="PGBD-like_sf"/>
</dbReference>
<sequence length="590" mass="62827">MTRLVLVLSVCFSCLSVAAQAQSGRDLVWVQIEARPTYDAALARVERYAATLPDVAGFSLAGGWYAVVLGPYTPEDAEQVLTRYRQQGLIPNDSYVALSSSYAQQYWPAGVDVLGLGAIGSLSERITPQIVPPVLAGEQTAQLDSVDGPVDTETPAQARRSESQLTAAQRRELQTALQWAGVYNAAIDGAFGRGTRNAMATWQRNNGLEATGVLTTQQRARLIAAYTAILDGLDMRMVRDAEAGISIQLPTAVMRFTRYEAPFAEYDSTGDFKARAFLISQRGDRDALAGLYDILQTLTIVPLEGPRSLSRNSFQIVGRGAGFVSETDVRLIGDEIKGFTLVWTVGDEARRSRVLQEMRASFQSTPGVLDPSAGVPASQQLDLFAGIDVRKPTISRSGFYVDAAGSVVTTAAAVESCARITLDDQFEATLTGVDLNRGIALLTPNQSLAPPVFAQFSAQPPRLQSDIAVAGYSFEGQLSAPSLTFGKLSDMKGLSGETDLGRLSVQALPGDAGGPVLDSSGSVLGMLLPKEEGGRQLPEDVRFALTGQAIGSVMTQAGLTLRKGAQTAGMDPKDITDLGVGMTVLVSCWE</sequence>
<protein>
    <recommendedName>
        <fullName evidence="3">Peptidoglycan binding-like domain-containing protein</fullName>
    </recommendedName>
</protein>
<evidence type="ECO:0000256" key="1">
    <source>
        <dbReference type="SAM" id="MobiDB-lite"/>
    </source>
</evidence>
<dbReference type="Gene3D" id="1.10.101.10">
    <property type="entry name" value="PGBD-like superfamily/PGBD"/>
    <property type="match status" value="1"/>
</dbReference>
<dbReference type="OrthoDB" id="6810892at2"/>
<dbReference type="Pfam" id="PF13365">
    <property type="entry name" value="Trypsin_2"/>
    <property type="match status" value="1"/>
</dbReference>
<evidence type="ECO:0000259" key="3">
    <source>
        <dbReference type="Pfam" id="PF01471"/>
    </source>
</evidence>
<dbReference type="InterPro" id="IPR009003">
    <property type="entry name" value="Peptidase_S1_PA"/>
</dbReference>
<organism evidence="4 5">
    <name type="scientific">Roseobacter litoralis (strain ATCC 49566 / DSM 6996 / JCM 21268 / NBRC 15278 / OCh 149)</name>
    <dbReference type="NCBI Taxonomy" id="391595"/>
    <lineage>
        <taxon>Bacteria</taxon>
        <taxon>Pseudomonadati</taxon>
        <taxon>Pseudomonadota</taxon>
        <taxon>Alphaproteobacteria</taxon>
        <taxon>Rhodobacterales</taxon>
        <taxon>Roseobacteraceae</taxon>
        <taxon>Roseobacter</taxon>
    </lineage>
</organism>
<dbReference type="AlphaFoldDB" id="F7ZB55"/>
<keyword evidence="5" id="KW-1185">Reference proteome</keyword>
<feature type="chain" id="PRO_5003367253" description="Peptidoglycan binding-like domain-containing protein" evidence="2">
    <location>
        <begin position="22"/>
        <end position="590"/>
    </location>
</feature>
<dbReference type="eggNOG" id="COG3409">
    <property type="taxonomic scope" value="Bacteria"/>
</dbReference>
<dbReference type="SUPFAM" id="SSF47090">
    <property type="entry name" value="PGBD-like"/>
    <property type="match status" value="1"/>
</dbReference>
<dbReference type="InterPro" id="IPR002477">
    <property type="entry name" value="Peptidoglycan-bd-like"/>
</dbReference>
<reference evidence="4 5" key="1">
    <citation type="journal article" date="2011" name="BMC Genomics">
        <title>Comparative genome analysis and genome-guided physiological analysis of Roseobacter litoralis.</title>
        <authorList>
            <person name="Kalhoefer D."/>
            <person name="Thole S."/>
            <person name="Voget S."/>
            <person name="Lehmann R."/>
            <person name="Liesegang H."/>
            <person name="Wollher A."/>
            <person name="Daniel R."/>
            <person name="Simon M."/>
            <person name="Brinkhoff T."/>
        </authorList>
    </citation>
    <scope>NUCLEOTIDE SEQUENCE [LARGE SCALE GENOMIC DNA]</scope>
    <source>
        <strain evidence="5">ATCC 49566 / DSM 6996 / JCM 21268 / NBRC 15278 / OCh 149</strain>
    </source>
</reference>
<gene>
    <name evidence="4" type="ordered locus">RLO149_c010390</name>
</gene>
<evidence type="ECO:0000313" key="4">
    <source>
        <dbReference type="EMBL" id="AEI93048.1"/>
    </source>
</evidence>
<dbReference type="SUPFAM" id="SSF50494">
    <property type="entry name" value="Trypsin-like serine proteases"/>
    <property type="match status" value="1"/>
</dbReference>
<dbReference type="EMBL" id="CP002623">
    <property type="protein sequence ID" value="AEI93048.1"/>
    <property type="molecule type" value="Genomic_DNA"/>
</dbReference>
<dbReference type="STRING" id="391595.RLO149_c010390"/>
<keyword evidence="2" id="KW-0732">Signal</keyword>
<dbReference type="Proteomes" id="UP000001353">
    <property type="component" value="Chromosome"/>
</dbReference>
<dbReference type="RefSeq" id="WP_013960987.1">
    <property type="nucleotide sequence ID" value="NC_015730.1"/>
</dbReference>
<evidence type="ECO:0000256" key="2">
    <source>
        <dbReference type="SAM" id="SignalP"/>
    </source>
</evidence>
<dbReference type="InterPro" id="IPR036366">
    <property type="entry name" value="PGBDSf"/>
</dbReference>
<feature type="region of interest" description="Disordered" evidence="1">
    <location>
        <begin position="142"/>
        <end position="164"/>
    </location>
</feature>